<keyword evidence="7" id="KW-0695">RNA-directed DNA polymerase</keyword>
<dbReference type="PANTHER" id="PTHR42648">
    <property type="entry name" value="TRANSPOSASE, PUTATIVE-RELATED"/>
    <property type="match status" value="1"/>
</dbReference>
<comment type="caution">
    <text evidence="12">The sequence shown here is derived from an EMBL/GenBank/DDBJ whole genome shotgun (WGS) entry which is preliminary data.</text>
</comment>
<accession>A0ABD1YUW8</accession>
<evidence type="ECO:0000256" key="7">
    <source>
        <dbReference type="ARBA" id="ARBA00022918"/>
    </source>
</evidence>
<dbReference type="PANTHER" id="PTHR42648:SF11">
    <property type="entry name" value="TRANSPOSON TY4-P GAG-POL POLYPROTEIN"/>
    <property type="match status" value="1"/>
</dbReference>
<dbReference type="InterPro" id="IPR013103">
    <property type="entry name" value="RVT_2"/>
</dbReference>
<evidence type="ECO:0000313" key="12">
    <source>
        <dbReference type="EMBL" id="KAL2634371.1"/>
    </source>
</evidence>
<keyword evidence="8" id="KW-0808">Transferase</keyword>
<keyword evidence="10" id="KW-0511">Multifunctional enzyme</keyword>
<name>A0ABD1YUW8_9MARC</name>
<evidence type="ECO:0000256" key="9">
    <source>
        <dbReference type="ARBA" id="ARBA00023172"/>
    </source>
</evidence>
<keyword evidence="8" id="KW-0548">Nucleotidyltransferase</keyword>
<sequence>MLSAFEFIVPPRFLSMLIVTCGVNFQFPHILERSSMSPSLMTTRDTCGFIYYNTSLRSLPPLLSGEPKWRAQVESQIGKKMRCLRLDNGREYISGLPPEFWAEAVNTAAYLVNLSPCSAIRLKTPFELWHKWVPNYSKLRVFGCDALIINKDVSFNETISLKEGEKTQASDIDKSHPSRIEGEIIHDIDHDAPQGEILAEAEDVLEHEEHIEEQEGVGKPLEAQNLAEKVEWSMTMRKEMKSINDNKTWELVELPKDKQMDVVTTFLYGVLDEVIFMRQPLDFARKGHESLMCKLLKSLYGLKQSPQQWNKRFDDFMTSQGFIRSVVVSWTG</sequence>
<keyword evidence="8" id="KW-0239">DNA-directed DNA polymerase</keyword>
<evidence type="ECO:0000256" key="6">
    <source>
        <dbReference type="ARBA" id="ARBA00022908"/>
    </source>
</evidence>
<dbReference type="EMBL" id="JBHFFA010000003">
    <property type="protein sequence ID" value="KAL2634371.1"/>
    <property type="molecule type" value="Genomic_DNA"/>
</dbReference>
<dbReference type="GO" id="GO:0004519">
    <property type="term" value="F:endonuclease activity"/>
    <property type="evidence" value="ECO:0007669"/>
    <property type="project" value="UniProtKB-KW"/>
</dbReference>
<evidence type="ECO:0000259" key="11">
    <source>
        <dbReference type="Pfam" id="PF07727"/>
    </source>
</evidence>
<dbReference type="Pfam" id="PF07727">
    <property type="entry name" value="RVT_2"/>
    <property type="match status" value="1"/>
</dbReference>
<dbReference type="GO" id="GO:0003887">
    <property type="term" value="F:DNA-directed DNA polymerase activity"/>
    <property type="evidence" value="ECO:0007669"/>
    <property type="project" value="UniProtKB-KW"/>
</dbReference>
<keyword evidence="3" id="KW-0255">Endonuclease</keyword>
<dbReference type="InterPro" id="IPR039537">
    <property type="entry name" value="Retrotran_Ty1/copia-like"/>
</dbReference>
<evidence type="ECO:0000256" key="10">
    <source>
        <dbReference type="ARBA" id="ARBA00023268"/>
    </source>
</evidence>
<keyword evidence="6" id="KW-0229">DNA integration</keyword>
<feature type="domain" description="Reverse transcriptase Ty1/copia-type" evidence="11">
    <location>
        <begin position="259"/>
        <end position="326"/>
    </location>
</feature>
<keyword evidence="5" id="KW-0460">Magnesium</keyword>
<reference evidence="12 13" key="1">
    <citation type="submission" date="2024-09" db="EMBL/GenBank/DDBJ databases">
        <title>Chromosome-scale assembly of Riccia fluitans.</title>
        <authorList>
            <person name="Paukszto L."/>
            <person name="Sawicki J."/>
            <person name="Karawczyk K."/>
            <person name="Piernik-Szablinska J."/>
            <person name="Szczecinska M."/>
            <person name="Mazdziarz M."/>
        </authorList>
    </citation>
    <scope>NUCLEOTIDE SEQUENCE [LARGE SCALE GENOMIC DNA]</scope>
    <source>
        <strain evidence="12">Rf_01</strain>
        <tissue evidence="12">Aerial parts of the thallus</tissue>
    </source>
</reference>
<dbReference type="GO" id="GO:0046872">
    <property type="term" value="F:metal ion binding"/>
    <property type="evidence" value="ECO:0007669"/>
    <property type="project" value="UniProtKB-KW"/>
</dbReference>
<dbReference type="Proteomes" id="UP001605036">
    <property type="component" value="Unassembled WGS sequence"/>
</dbReference>
<dbReference type="InterPro" id="IPR036397">
    <property type="entry name" value="RNaseH_sf"/>
</dbReference>
<dbReference type="Gene3D" id="3.30.420.10">
    <property type="entry name" value="Ribonuclease H-like superfamily/Ribonuclease H"/>
    <property type="match status" value="1"/>
</dbReference>
<keyword evidence="13" id="KW-1185">Reference proteome</keyword>
<keyword evidence="1" id="KW-0540">Nuclease</keyword>
<keyword evidence="9" id="KW-0233">DNA recombination</keyword>
<proteinExistence type="predicted"/>
<evidence type="ECO:0000256" key="2">
    <source>
        <dbReference type="ARBA" id="ARBA00022723"/>
    </source>
</evidence>
<dbReference type="GO" id="GO:0003964">
    <property type="term" value="F:RNA-directed DNA polymerase activity"/>
    <property type="evidence" value="ECO:0007669"/>
    <property type="project" value="UniProtKB-KW"/>
</dbReference>
<evidence type="ECO:0000256" key="8">
    <source>
        <dbReference type="ARBA" id="ARBA00022932"/>
    </source>
</evidence>
<dbReference type="AlphaFoldDB" id="A0ABD1YUW8"/>
<evidence type="ECO:0000313" key="13">
    <source>
        <dbReference type="Proteomes" id="UP001605036"/>
    </source>
</evidence>
<evidence type="ECO:0000256" key="1">
    <source>
        <dbReference type="ARBA" id="ARBA00022722"/>
    </source>
</evidence>
<dbReference type="GO" id="GO:0006310">
    <property type="term" value="P:DNA recombination"/>
    <property type="evidence" value="ECO:0007669"/>
    <property type="project" value="UniProtKB-KW"/>
</dbReference>
<protein>
    <recommendedName>
        <fullName evidence="11">Reverse transcriptase Ty1/copia-type domain-containing protein</fullName>
    </recommendedName>
</protein>
<dbReference type="InterPro" id="IPR012337">
    <property type="entry name" value="RNaseH-like_sf"/>
</dbReference>
<keyword evidence="4" id="KW-0378">Hydrolase</keyword>
<dbReference type="SUPFAM" id="SSF53098">
    <property type="entry name" value="Ribonuclease H-like"/>
    <property type="match status" value="1"/>
</dbReference>
<keyword evidence="2" id="KW-0479">Metal-binding</keyword>
<dbReference type="GO" id="GO:0015074">
    <property type="term" value="P:DNA integration"/>
    <property type="evidence" value="ECO:0007669"/>
    <property type="project" value="UniProtKB-KW"/>
</dbReference>
<dbReference type="GO" id="GO:0016787">
    <property type="term" value="F:hydrolase activity"/>
    <property type="evidence" value="ECO:0007669"/>
    <property type="project" value="UniProtKB-KW"/>
</dbReference>
<evidence type="ECO:0000256" key="5">
    <source>
        <dbReference type="ARBA" id="ARBA00022842"/>
    </source>
</evidence>
<gene>
    <name evidence="12" type="ORF">R1flu_005850</name>
</gene>
<evidence type="ECO:0000256" key="3">
    <source>
        <dbReference type="ARBA" id="ARBA00022759"/>
    </source>
</evidence>
<evidence type="ECO:0000256" key="4">
    <source>
        <dbReference type="ARBA" id="ARBA00022801"/>
    </source>
</evidence>
<organism evidence="12 13">
    <name type="scientific">Riccia fluitans</name>
    <dbReference type="NCBI Taxonomy" id="41844"/>
    <lineage>
        <taxon>Eukaryota</taxon>
        <taxon>Viridiplantae</taxon>
        <taxon>Streptophyta</taxon>
        <taxon>Embryophyta</taxon>
        <taxon>Marchantiophyta</taxon>
        <taxon>Marchantiopsida</taxon>
        <taxon>Marchantiidae</taxon>
        <taxon>Marchantiales</taxon>
        <taxon>Ricciaceae</taxon>
        <taxon>Riccia</taxon>
    </lineage>
</organism>